<evidence type="ECO:0000313" key="4">
    <source>
        <dbReference type="EMBL" id="KAK2183384.1"/>
    </source>
</evidence>
<proteinExistence type="inferred from homology"/>
<keyword evidence="5" id="KW-1185">Reference proteome</keyword>
<reference evidence="4" key="1">
    <citation type="journal article" date="2023" name="Mol. Biol. Evol.">
        <title>Third-Generation Sequencing Reveals the Adaptive Role of the Epigenome in Three Deep-Sea Polychaetes.</title>
        <authorList>
            <person name="Perez M."/>
            <person name="Aroh O."/>
            <person name="Sun Y."/>
            <person name="Lan Y."/>
            <person name="Juniper S.K."/>
            <person name="Young C.R."/>
            <person name="Angers B."/>
            <person name="Qian P.Y."/>
        </authorList>
    </citation>
    <scope>NUCLEOTIDE SEQUENCE</scope>
    <source>
        <strain evidence="4">R07B-5</strain>
    </source>
</reference>
<gene>
    <name evidence="4" type="ORF">NP493_314g02028</name>
</gene>
<organism evidence="4 5">
    <name type="scientific">Ridgeia piscesae</name>
    <name type="common">Tubeworm</name>
    <dbReference type="NCBI Taxonomy" id="27915"/>
    <lineage>
        <taxon>Eukaryota</taxon>
        <taxon>Metazoa</taxon>
        <taxon>Spiralia</taxon>
        <taxon>Lophotrochozoa</taxon>
        <taxon>Annelida</taxon>
        <taxon>Polychaeta</taxon>
        <taxon>Sedentaria</taxon>
        <taxon>Canalipalpata</taxon>
        <taxon>Sabellida</taxon>
        <taxon>Siboglinidae</taxon>
        <taxon>Ridgeia</taxon>
    </lineage>
</organism>
<dbReference type="GO" id="GO:0005737">
    <property type="term" value="C:cytoplasm"/>
    <property type="evidence" value="ECO:0007669"/>
    <property type="project" value="UniProtKB-SubCell"/>
</dbReference>
<dbReference type="InterPro" id="IPR026151">
    <property type="entry name" value="Maspardin"/>
</dbReference>
<comment type="similarity">
    <text evidence="2">Belongs to the AB hydrolase superfamily.</text>
</comment>
<evidence type="ECO:0000256" key="2">
    <source>
        <dbReference type="ARBA" id="ARBA00008645"/>
    </source>
</evidence>
<dbReference type="EMBL" id="JAODUO010000313">
    <property type="protein sequence ID" value="KAK2183384.1"/>
    <property type="molecule type" value="Genomic_DNA"/>
</dbReference>
<evidence type="ECO:0000256" key="3">
    <source>
        <dbReference type="ARBA" id="ARBA00022490"/>
    </source>
</evidence>
<name>A0AAD9NWE4_RIDPI</name>
<dbReference type="PANTHER" id="PTHR15913">
    <property type="entry name" value="ACID CLUSTER PROTEIN 33"/>
    <property type="match status" value="1"/>
</dbReference>
<protein>
    <submittedName>
        <fullName evidence="4">Uncharacterized protein</fullName>
    </submittedName>
</protein>
<evidence type="ECO:0000256" key="1">
    <source>
        <dbReference type="ARBA" id="ARBA00004496"/>
    </source>
</evidence>
<comment type="caution">
    <text evidence="4">The sequence shown here is derived from an EMBL/GenBank/DDBJ whole genome shotgun (WGS) entry which is preliminary data.</text>
</comment>
<evidence type="ECO:0000313" key="5">
    <source>
        <dbReference type="Proteomes" id="UP001209878"/>
    </source>
</evidence>
<comment type="subcellular location">
    <subcellularLocation>
        <location evidence="1">Cytoplasm</location>
    </subcellularLocation>
</comment>
<dbReference type="PANTHER" id="PTHR15913:SF0">
    <property type="entry name" value="MASPARDIN"/>
    <property type="match status" value="1"/>
</dbReference>
<sequence>MSPRVHSLILCNAFVDTTVFRQTSSAPAFWMMPALVLKKMVMGNFERGLVDADIADSIDFMVESLDQLGQQELASRLTLNCMNSYVEPQSLEGIDVTVIDVYDNCAISQAVKEEVYKCYPHARRAHLKTGGDFPYLSRADEVNVYIQIHLQQSSHTRYSARNPTEEVPSATMEGDTQFPDVPPGAAAAAALAPHKEVTI</sequence>
<dbReference type="Proteomes" id="UP001209878">
    <property type="component" value="Unassembled WGS sequence"/>
</dbReference>
<dbReference type="AlphaFoldDB" id="A0AAD9NWE4"/>
<keyword evidence="3" id="KW-0963">Cytoplasm</keyword>
<accession>A0AAD9NWE4</accession>